<dbReference type="EMBL" id="JABCKY010000002">
    <property type="protein sequence ID" value="NMT63900.1"/>
    <property type="molecule type" value="Genomic_DNA"/>
</dbReference>
<evidence type="ECO:0000313" key="11">
    <source>
        <dbReference type="Proteomes" id="UP000567186"/>
    </source>
</evidence>
<dbReference type="SUPFAM" id="SSF51735">
    <property type="entry name" value="NAD(P)-binding Rossmann-fold domains"/>
    <property type="match status" value="1"/>
</dbReference>
<feature type="binding site" evidence="6">
    <location>
        <begin position="12"/>
        <end position="13"/>
    </location>
    <ligand>
        <name>NAD(+)</name>
        <dbReference type="ChEBI" id="CHEBI:57540"/>
    </ligand>
</feature>
<dbReference type="OrthoDB" id="9803304at2"/>
<keyword evidence="3" id="KW-0560">Oxidoreductase</keyword>
<evidence type="ECO:0000256" key="8">
    <source>
        <dbReference type="RuleBase" id="RU000397"/>
    </source>
</evidence>
<dbReference type="GO" id="GO:0051287">
    <property type="term" value="F:NAD binding"/>
    <property type="evidence" value="ECO:0007669"/>
    <property type="project" value="InterPro"/>
</dbReference>
<dbReference type="Gene3D" id="3.40.50.720">
    <property type="entry name" value="NAD(P)-binding Rossmann-like Domain"/>
    <property type="match status" value="1"/>
</dbReference>
<evidence type="ECO:0000256" key="5">
    <source>
        <dbReference type="PIRSR" id="PIRSR000149-2"/>
    </source>
</evidence>
<protein>
    <submittedName>
        <fullName evidence="10">Type I glyceraldehyde-3-phosphate dehydrogenase</fullName>
    </submittedName>
</protein>
<keyword evidence="6" id="KW-0520">NAD</keyword>
<sequence>MPMKIGINGFGRIGRQVFRIAYEQKGVEVVHINDVSDPETLAYLLQSDSTYGRWAHQVRAEGDTLVIDDNTTVTVSAEKDPAQLPWGEKGAEVVLEATGLFRKKEDAHKHIEAGARKVLISAPGKSELDGDFILGVNGDQFDRDRHHIISIGSCTTNCLAPVVKVLHDEFGIEKGFINTVHAYTSSQNLLDGPHKKPRRGRAAAENLVPTSTGAAAMIGQIIPDLDGRLDGIAVRAPVKTGSLLDLTCILAADADAERINDAFRERANGSMKGILAVDDSPLVSSDIIGREESAIVTSQDTHLIGDRFVKLLAWYDNEWAFSRRCVDMMQRMA</sequence>
<gene>
    <name evidence="10" type="primary">gap</name>
    <name evidence="10" type="ORF">HIU99_09840</name>
</gene>
<evidence type="ECO:0000259" key="9">
    <source>
        <dbReference type="SMART" id="SM00846"/>
    </source>
</evidence>
<dbReference type="CDD" id="cd05214">
    <property type="entry name" value="GAPDH_I_N"/>
    <property type="match status" value="1"/>
</dbReference>
<feature type="binding site" evidence="5">
    <location>
        <begin position="153"/>
        <end position="155"/>
    </location>
    <ligand>
        <name>D-glyceraldehyde 3-phosphate</name>
        <dbReference type="ChEBI" id="CHEBI:59776"/>
    </ligand>
</feature>
<dbReference type="PRINTS" id="PR00078">
    <property type="entry name" value="G3PDHDRGNASE"/>
</dbReference>
<dbReference type="InterPro" id="IPR020831">
    <property type="entry name" value="GlycerAld/Erythrose_P_DH"/>
</dbReference>
<proteinExistence type="inferred from homology"/>
<dbReference type="Proteomes" id="UP000567186">
    <property type="component" value="Unassembled WGS sequence"/>
</dbReference>
<dbReference type="InterPro" id="IPR036291">
    <property type="entry name" value="NAD(P)-bd_dom_sf"/>
</dbReference>
<evidence type="ECO:0000313" key="10">
    <source>
        <dbReference type="EMBL" id="NMT63900.1"/>
    </source>
</evidence>
<feature type="binding site" evidence="6">
    <location>
        <position position="121"/>
    </location>
    <ligand>
        <name>NAD(+)</name>
        <dbReference type="ChEBI" id="CHEBI:57540"/>
    </ligand>
</feature>
<feature type="binding site" evidence="5">
    <location>
        <position position="235"/>
    </location>
    <ligand>
        <name>D-glyceraldehyde 3-phosphate</name>
        <dbReference type="ChEBI" id="CHEBI:59776"/>
    </ligand>
</feature>
<feature type="binding site" evidence="5">
    <location>
        <begin position="212"/>
        <end position="213"/>
    </location>
    <ligand>
        <name>D-glyceraldehyde 3-phosphate</name>
        <dbReference type="ChEBI" id="CHEBI:59776"/>
    </ligand>
</feature>
<keyword evidence="6" id="KW-0547">Nucleotide-binding</keyword>
<evidence type="ECO:0000256" key="3">
    <source>
        <dbReference type="ARBA" id="ARBA00023002"/>
    </source>
</evidence>
<dbReference type="InterPro" id="IPR020829">
    <property type="entry name" value="GlycerAld_3-P_DH_cat"/>
</dbReference>
<dbReference type="AlphaFoldDB" id="A0A7Y0RCV3"/>
<dbReference type="FunFam" id="3.40.50.720:FF:000001">
    <property type="entry name" value="Glyceraldehyde-3-phosphate dehydrogenase"/>
    <property type="match status" value="1"/>
</dbReference>
<dbReference type="InterPro" id="IPR020828">
    <property type="entry name" value="GlycerAld_3-P_DH_NAD(P)-bd"/>
</dbReference>
<evidence type="ECO:0000256" key="4">
    <source>
        <dbReference type="PIRSR" id="PIRSR000149-1"/>
    </source>
</evidence>
<dbReference type="SMART" id="SM00846">
    <property type="entry name" value="Gp_dh_N"/>
    <property type="match status" value="1"/>
</dbReference>
<dbReference type="GO" id="GO:0006006">
    <property type="term" value="P:glucose metabolic process"/>
    <property type="evidence" value="ECO:0007669"/>
    <property type="project" value="InterPro"/>
</dbReference>
<dbReference type="GO" id="GO:0016620">
    <property type="term" value="F:oxidoreductase activity, acting on the aldehyde or oxo group of donors, NAD or NADP as acceptor"/>
    <property type="evidence" value="ECO:0007669"/>
    <property type="project" value="InterPro"/>
</dbReference>
<keyword evidence="11" id="KW-1185">Reference proteome</keyword>
<evidence type="ECO:0000256" key="1">
    <source>
        <dbReference type="ARBA" id="ARBA00007406"/>
    </source>
</evidence>
<feature type="active site" description="Nucleophile" evidence="4">
    <location>
        <position position="154"/>
    </location>
</feature>
<dbReference type="CDD" id="cd18126">
    <property type="entry name" value="GAPDH_I_C"/>
    <property type="match status" value="1"/>
</dbReference>
<feature type="binding site" evidence="6">
    <location>
        <position position="317"/>
    </location>
    <ligand>
        <name>NAD(+)</name>
        <dbReference type="ChEBI" id="CHEBI:57540"/>
    </ligand>
</feature>
<evidence type="ECO:0000256" key="6">
    <source>
        <dbReference type="PIRSR" id="PIRSR000149-3"/>
    </source>
</evidence>
<accession>A0A7Y0RCV3</accession>
<feature type="binding site" evidence="5">
    <location>
        <position position="184"/>
    </location>
    <ligand>
        <name>D-glyceraldehyde 3-phosphate</name>
        <dbReference type="ChEBI" id="CHEBI:59776"/>
    </ligand>
</feature>
<dbReference type="Gene3D" id="3.30.360.10">
    <property type="entry name" value="Dihydrodipicolinate Reductase, domain 2"/>
    <property type="match status" value="1"/>
</dbReference>
<organism evidence="10 11">
    <name type="scientific">Marinobacter orientalis</name>
    <dbReference type="NCBI Taxonomy" id="1928859"/>
    <lineage>
        <taxon>Bacteria</taxon>
        <taxon>Pseudomonadati</taxon>
        <taxon>Pseudomonadota</taxon>
        <taxon>Gammaproteobacteria</taxon>
        <taxon>Pseudomonadales</taxon>
        <taxon>Marinobacteraceae</taxon>
        <taxon>Marinobacter</taxon>
    </lineage>
</organism>
<reference evidence="10 11" key="1">
    <citation type="submission" date="2020-04" db="EMBL/GenBank/DDBJ databases">
        <title>Marinobacter oceani sp. nov., isolated from marine solar saltern.</title>
        <authorList>
            <person name="Chen X.-Y."/>
        </authorList>
    </citation>
    <scope>NUCLEOTIDE SEQUENCE [LARGE SCALE GENOMIC DNA]</scope>
    <source>
        <strain evidence="10 11">W62</strain>
    </source>
</reference>
<dbReference type="PANTHER" id="PTHR43148">
    <property type="entry name" value="GLYCERALDEHYDE-3-PHOSPHATE DEHYDROGENASE 2"/>
    <property type="match status" value="1"/>
</dbReference>
<evidence type="ECO:0000256" key="2">
    <source>
        <dbReference type="ARBA" id="ARBA00011881"/>
    </source>
</evidence>
<dbReference type="FunFam" id="3.30.360.10:FF:000002">
    <property type="entry name" value="Glyceraldehyde-3-phosphate dehydrogenase"/>
    <property type="match status" value="1"/>
</dbReference>
<dbReference type="GO" id="GO:0050661">
    <property type="term" value="F:NADP binding"/>
    <property type="evidence" value="ECO:0007669"/>
    <property type="project" value="InterPro"/>
</dbReference>
<name>A0A7Y0RCV3_9GAMM</name>
<feature type="site" description="Activates thiol group during catalysis" evidence="7">
    <location>
        <position position="181"/>
    </location>
</feature>
<dbReference type="Pfam" id="PF00044">
    <property type="entry name" value="Gp_dh_N"/>
    <property type="match status" value="1"/>
</dbReference>
<feature type="binding site" evidence="6">
    <location>
        <position position="34"/>
    </location>
    <ligand>
        <name>NAD(+)</name>
        <dbReference type="ChEBI" id="CHEBI:57540"/>
    </ligand>
</feature>
<comment type="caution">
    <text evidence="10">The sequence shown here is derived from an EMBL/GenBank/DDBJ whole genome shotgun (WGS) entry which is preliminary data.</text>
</comment>
<dbReference type="InterPro" id="IPR006424">
    <property type="entry name" value="Glyceraldehyde-3-P_DH_1"/>
</dbReference>
<comment type="subunit">
    <text evidence="2">Homotetramer.</text>
</comment>
<feature type="domain" description="Glyceraldehyde 3-phosphate dehydrogenase NAD(P) binding" evidence="9">
    <location>
        <begin position="3"/>
        <end position="154"/>
    </location>
</feature>
<dbReference type="PIRSF" id="PIRSF000149">
    <property type="entry name" value="GAP_DH"/>
    <property type="match status" value="1"/>
</dbReference>
<dbReference type="Pfam" id="PF02800">
    <property type="entry name" value="Gp_dh_C"/>
    <property type="match status" value="1"/>
</dbReference>
<evidence type="ECO:0000256" key="7">
    <source>
        <dbReference type="PIRSR" id="PIRSR000149-4"/>
    </source>
</evidence>
<comment type="similarity">
    <text evidence="1 8">Belongs to the glyceraldehyde-3-phosphate dehydrogenase family.</text>
</comment>
<dbReference type="SUPFAM" id="SSF55347">
    <property type="entry name" value="Glyceraldehyde-3-phosphate dehydrogenase-like, C-terminal domain"/>
    <property type="match status" value="1"/>
</dbReference>
<dbReference type="NCBIfam" id="TIGR01534">
    <property type="entry name" value="GAPDH-I"/>
    <property type="match status" value="1"/>
</dbReference>